<feature type="compositionally biased region" description="Low complexity" evidence="1">
    <location>
        <begin position="677"/>
        <end position="686"/>
    </location>
</feature>
<dbReference type="Proteomes" id="UP000269271">
    <property type="component" value="Unassembled WGS sequence"/>
</dbReference>
<evidence type="ECO:0000256" key="2">
    <source>
        <dbReference type="SAM" id="Phobius"/>
    </source>
</evidence>
<feature type="transmembrane region" description="Helical" evidence="2">
    <location>
        <begin position="33"/>
        <end position="50"/>
    </location>
</feature>
<evidence type="ECO:0000256" key="1">
    <source>
        <dbReference type="SAM" id="MobiDB-lite"/>
    </source>
</evidence>
<feature type="region of interest" description="Disordered" evidence="1">
    <location>
        <begin position="466"/>
        <end position="518"/>
    </location>
</feature>
<feature type="compositionally biased region" description="Polar residues" evidence="1">
    <location>
        <begin position="555"/>
        <end position="594"/>
    </location>
</feature>
<feature type="transmembrane region" description="Helical" evidence="2">
    <location>
        <begin position="342"/>
        <end position="362"/>
    </location>
</feature>
<dbReference type="Pfam" id="PF07916">
    <property type="entry name" value="TraG_N"/>
    <property type="match status" value="1"/>
</dbReference>
<name>A0A3N8QE61_9BURK</name>
<feature type="region of interest" description="Disordered" evidence="1">
    <location>
        <begin position="1051"/>
        <end position="1466"/>
    </location>
</feature>
<feature type="compositionally biased region" description="Low complexity" evidence="1">
    <location>
        <begin position="1437"/>
        <end position="1450"/>
    </location>
</feature>
<feature type="transmembrane region" description="Helical" evidence="2">
    <location>
        <begin position="374"/>
        <end position="395"/>
    </location>
</feature>
<feature type="compositionally biased region" description="Polar residues" evidence="1">
    <location>
        <begin position="1187"/>
        <end position="1198"/>
    </location>
</feature>
<keyword evidence="2" id="KW-1133">Transmembrane helix</keyword>
<protein>
    <submittedName>
        <fullName evidence="4">Conjugal transfer protein TraG</fullName>
    </submittedName>
</protein>
<keyword evidence="2" id="KW-0812">Transmembrane</keyword>
<feature type="compositionally biased region" description="Gly residues" evidence="1">
    <location>
        <begin position="660"/>
        <end position="676"/>
    </location>
</feature>
<reference evidence="4 5" key="1">
    <citation type="submission" date="2018-08" db="EMBL/GenBank/DDBJ databases">
        <title>Comparative analysis of Burkholderia isolates from Puerto Rico.</title>
        <authorList>
            <person name="Hall C."/>
            <person name="Sahl J."/>
            <person name="Wagner D."/>
        </authorList>
    </citation>
    <scope>NUCLEOTIDE SEQUENCE [LARGE SCALE GENOMIC DNA]</scope>
    <source>
        <strain evidence="4 5">Bp9001</strain>
    </source>
</reference>
<accession>A0A3N8QE61</accession>
<feature type="compositionally biased region" description="Polar residues" evidence="1">
    <location>
        <begin position="1387"/>
        <end position="1402"/>
    </location>
</feature>
<dbReference type="InterPro" id="IPR012931">
    <property type="entry name" value="TraG_N_Proteobacteria"/>
</dbReference>
<feature type="region of interest" description="Disordered" evidence="1">
    <location>
        <begin position="782"/>
        <end position="824"/>
    </location>
</feature>
<evidence type="ECO:0000313" key="4">
    <source>
        <dbReference type="EMBL" id="RQT22097.1"/>
    </source>
</evidence>
<proteinExistence type="predicted"/>
<feature type="compositionally biased region" description="Polar residues" evidence="1">
    <location>
        <begin position="782"/>
        <end position="800"/>
    </location>
</feature>
<feature type="compositionally biased region" description="Polar residues" evidence="1">
    <location>
        <begin position="809"/>
        <end position="821"/>
    </location>
</feature>
<organism evidence="4 5">
    <name type="scientific">Burkholderia contaminans</name>
    <dbReference type="NCBI Taxonomy" id="488447"/>
    <lineage>
        <taxon>Bacteria</taxon>
        <taxon>Pseudomonadati</taxon>
        <taxon>Pseudomonadota</taxon>
        <taxon>Betaproteobacteria</taxon>
        <taxon>Burkholderiales</taxon>
        <taxon>Burkholderiaceae</taxon>
        <taxon>Burkholderia</taxon>
        <taxon>Burkholderia cepacia complex</taxon>
    </lineage>
</organism>
<feature type="domain" description="TraG N-terminal Proteobacteria" evidence="3">
    <location>
        <begin position="7"/>
        <end position="455"/>
    </location>
</feature>
<feature type="compositionally biased region" description="Low complexity" evidence="1">
    <location>
        <begin position="599"/>
        <end position="610"/>
    </location>
</feature>
<feature type="compositionally biased region" description="Polar residues" evidence="1">
    <location>
        <begin position="483"/>
        <end position="518"/>
    </location>
</feature>
<comment type="caution">
    <text evidence="4">The sequence shown here is derived from an EMBL/GenBank/DDBJ whole genome shotgun (WGS) entry which is preliminary data.</text>
</comment>
<feature type="region of interest" description="Disordered" evidence="1">
    <location>
        <begin position="555"/>
        <end position="690"/>
    </location>
</feature>
<feature type="transmembrane region" description="Helical" evidence="2">
    <location>
        <begin position="57"/>
        <end position="75"/>
    </location>
</feature>
<keyword evidence="2" id="KW-0472">Membrane</keyword>
<evidence type="ECO:0000313" key="5">
    <source>
        <dbReference type="Proteomes" id="UP000269271"/>
    </source>
</evidence>
<gene>
    <name evidence="4" type="ORF">DF037_28730</name>
</gene>
<feature type="compositionally biased region" description="Low complexity" evidence="1">
    <location>
        <begin position="1064"/>
        <end position="1081"/>
    </location>
</feature>
<evidence type="ECO:0000259" key="3">
    <source>
        <dbReference type="Pfam" id="PF07916"/>
    </source>
</evidence>
<sequence>MNMEIDTYGNVDTLYYVMQGIASFMGSGTWTGLIRYTLLSGVVVWTIVAIGRKGYEIFRWFIGALLMTQLLLLPVENVFITDVNNVQPTREVDHVPVYLAAVAQSFTLISRVLTQSYETVFGVPDTLTLKKGDVGFGISVLQKVDRAEITDPGLHADLIQFFKECTVYDIQDGAIDPKTIMSGTDPFNTVFTSTSPARYVTTNTLTANPTTDTCSAIGTLLLMRVQDAEQAAEQMYGSEMYPEIPNPSMAKAEFVNAIGDSYGFILQSSQNASSALRQAMFNNVWRQAGAELPAMLNDPARVAEVNALMSSAQAAVATNGSLSSMAILAKNTLPTVRNYAEAIIYAIFPLVLVLCLISGADAAKRILGMYAKTVAWISLWPLLFAVINGLSMIHLSHVMRSMSLQAGVPFGMSAKFGSTLLDEQALLGYMVIITPPLAWMLINFASTSVVGAFSQLGSVLTGPAQQIGGQQAQGDENIGNVHMDSSSIDNASRNVTSANKYDNTVQSRTGSMNVDTGTGSAYTNFSNGLIARTEFQNSLGVSATSQDAFERSLGTDTSTGVAANRTNSTFSGREQLASSTNSVSNSQERGSSQRLADDSTSGTRGSSTQSGERRTSNDQQYSVDQAHSDEGQTSLGGRGSIMLGGGFDKSFGDDASQAGNVGGGGGGSSGGNGRGPAGNARQGANNSAANSPLFDQAEEDRLARKAESLGKSPHDVQAVRDAYRTKVRAADFANGGGTGKGRSSLKFGLDVSGEGGYTKFWRNSEAQKFVDQYGSLGAYTESDQVSHEGSQIHTDSTGMDSGQHVRSDLSASSTDQVSSGSRVAADFTRSADVRQRGSTQMVSRVDTSTNLMTPENLQAVAARNGMRYSQLMTLPSPQIAQLVAQDAAMRDIVSRNSTLPTTARDGSALPASGADVARQNQRNHAGVGANVPAAFQRFAGAVGPVDTTPLDVATPMPQTVTDAQHRVDAMQERVSNESAGPIKQVHDHVDPSAENKPLMTAERAPGRPLSSAPVSMAASNNMAPFTAWKSSIQPSAPAGATASPAAVEKFLNPKASGNGPTLDAARAAGTGTLSTSSPSRLSESDFRIVALPGGNDGVSKGQSGGQAPDGVGRAATGSHLPQSTQLTPAKRGEGLPSSTPTDRGTQNGAMVDGAPRASAGPTVVTRPVSGPVRTDNVGIEPSAARPNHSNQAPPSTGSRPLPPTELTTSMIRGDSASGLPATGPADPSGLPVDSAKLSSRGPTVAVHSAGSGAQPEVDKTGPAPAGPSVVPTADGASSSGAAVQPASMKRSGGVSPLAPAAATVPNRTAINEPKPAQSVPSAHARPSVPSEGGPISRAMPSVAANPTVASSTSGRRDSMTGGSSATVAPGRPGAQGTVKFDKVPADPSSTATGGTMHATPSQYGDPLNVAGSEANAPRDDSPAIGAATLPSAQISTGRLGRGAADDGGAAKSIPSTDVVSGDPKDQ</sequence>
<feature type="compositionally biased region" description="Polar residues" evidence="1">
    <location>
        <begin position="1136"/>
        <end position="1148"/>
    </location>
</feature>
<feature type="compositionally biased region" description="Gly residues" evidence="1">
    <location>
        <begin position="634"/>
        <end position="647"/>
    </location>
</feature>
<dbReference type="EMBL" id="QTQX01000022">
    <property type="protein sequence ID" value="RQT22097.1"/>
    <property type="molecule type" value="Genomic_DNA"/>
</dbReference>